<feature type="chain" id="PRO_5045199397" evidence="12">
    <location>
        <begin position="22"/>
        <end position="627"/>
    </location>
</feature>
<evidence type="ECO:0000256" key="12">
    <source>
        <dbReference type="SAM" id="SignalP"/>
    </source>
</evidence>
<dbReference type="PANTHER" id="PTHR48423:SF1">
    <property type="entry name" value="INTERLEUKIN-27 RECEPTOR SUBUNIT ALPHA"/>
    <property type="match status" value="1"/>
</dbReference>
<organism evidence="14 15">
    <name type="scientific">Erinaceus europaeus</name>
    <name type="common">Western European hedgehog</name>
    <dbReference type="NCBI Taxonomy" id="9365"/>
    <lineage>
        <taxon>Eukaryota</taxon>
        <taxon>Metazoa</taxon>
        <taxon>Chordata</taxon>
        <taxon>Craniata</taxon>
        <taxon>Vertebrata</taxon>
        <taxon>Euteleostomi</taxon>
        <taxon>Mammalia</taxon>
        <taxon>Eutheria</taxon>
        <taxon>Laurasiatheria</taxon>
        <taxon>Eulipotyphla</taxon>
        <taxon>Erinaceidae</taxon>
        <taxon>Erinaceinae</taxon>
        <taxon>Erinaceus</taxon>
    </lineage>
</organism>
<evidence type="ECO:0000256" key="6">
    <source>
        <dbReference type="ARBA" id="ARBA00022989"/>
    </source>
</evidence>
<accession>A0ABM3WMN8</accession>
<feature type="signal peptide" evidence="12">
    <location>
        <begin position="1"/>
        <end position="21"/>
    </location>
</feature>
<keyword evidence="6 11" id="KW-1133">Transmembrane helix</keyword>
<dbReference type="PANTHER" id="PTHR48423">
    <property type="entry name" value="INTERLEUKIN-27 RECEPTOR SUBUNIT ALPHA"/>
    <property type="match status" value="1"/>
</dbReference>
<dbReference type="InterPro" id="IPR036116">
    <property type="entry name" value="FN3_sf"/>
</dbReference>
<evidence type="ECO:0000256" key="8">
    <source>
        <dbReference type="ARBA" id="ARBA00023170"/>
    </source>
</evidence>
<evidence type="ECO:0000256" key="2">
    <source>
        <dbReference type="ARBA" id="ARBA00008921"/>
    </source>
</evidence>
<keyword evidence="5" id="KW-0677">Repeat</keyword>
<dbReference type="InterPro" id="IPR003961">
    <property type="entry name" value="FN3_dom"/>
</dbReference>
<comment type="subcellular location">
    <subcellularLocation>
        <location evidence="1">Membrane</location>
        <topology evidence="1">Single-pass type I membrane protein</topology>
    </subcellularLocation>
</comment>
<keyword evidence="7 11" id="KW-0472">Membrane</keyword>
<protein>
    <submittedName>
        <fullName evidence="15">Interleukin-27 receptor subunit alpha isoform X1</fullName>
    </submittedName>
</protein>
<dbReference type="RefSeq" id="XP_060037837.1">
    <property type="nucleotide sequence ID" value="XM_060181854.1"/>
</dbReference>
<evidence type="ECO:0000256" key="7">
    <source>
        <dbReference type="ARBA" id="ARBA00023136"/>
    </source>
</evidence>
<comment type="similarity">
    <text evidence="2">Belongs to the type I cytokine receptor family. Type 2 subfamily.</text>
</comment>
<dbReference type="InterPro" id="IPR052672">
    <property type="entry name" value="Type1_Cytokine_Rcpt_Type2"/>
</dbReference>
<feature type="domain" description="Fibronectin type-III" evidence="13">
    <location>
        <begin position="121"/>
        <end position="221"/>
    </location>
</feature>
<feature type="compositionally biased region" description="Polar residues" evidence="10">
    <location>
        <begin position="584"/>
        <end position="596"/>
    </location>
</feature>
<dbReference type="SUPFAM" id="SSF49265">
    <property type="entry name" value="Fibronectin type III"/>
    <property type="match status" value="2"/>
</dbReference>
<evidence type="ECO:0000313" key="14">
    <source>
        <dbReference type="Proteomes" id="UP001652624"/>
    </source>
</evidence>
<feature type="transmembrane region" description="Helical" evidence="11">
    <location>
        <begin position="507"/>
        <end position="529"/>
    </location>
</feature>
<keyword evidence="14" id="KW-1185">Reference proteome</keyword>
<feature type="domain" description="Fibronectin type-III" evidence="13">
    <location>
        <begin position="312"/>
        <end position="404"/>
    </location>
</feature>
<proteinExistence type="inferred from homology"/>
<dbReference type="InterPro" id="IPR013783">
    <property type="entry name" value="Ig-like_fold"/>
</dbReference>
<keyword evidence="9" id="KW-0325">Glycoprotein</keyword>
<dbReference type="Gene3D" id="2.60.40.10">
    <property type="entry name" value="Immunoglobulins"/>
    <property type="match status" value="3"/>
</dbReference>
<sequence length="627" mass="68890">MGGPRLLLLSLVWVLVRGTRSHHDRPSPLQCYGVGPVGDLTCSWETWGVLEAPANLHLQSRKYHSNRNWEVPVPPGQSWVIVPREQLTASDQLLIWGVQGGDLLWPAISVNLETRMKPDAPSLAPEVDFLEEESLEAIIQWTPPTWPRHKDLVCQFYYQGCGKTAWTLVEPPLSFPPLAPLEIRDLCLASSYKVQGHCRLEQEEDLWSEDSATLSFQTPPSAPKDVWLSGRVCGPPGGPDPVLLWKAPGSYMQGNYTVSFQLEDDSLSLTVTPCCSTPIPTGTKVASVSAADASSWESVTNLSLVCLAPDSAPRNLEVHRGQREGLLQVAWLPGTGKPQEYVVDWAPESDSLGDLNWVRLPRGTLSAGLSGNFTGGVPYRVTVTSVYPGGLAPAPSVWAFTEELMPLEGPKLHRLQDAPSGSPVITWDEVPRSQLRGHLTHYTLCTQSRAGSPLCRNVSGSVRTIILSDLPWGSGKLWMRASTVAGLGPPGPSLRFHLPDNTQRWKVLLGVLVLWCVILLGCVLCFVTARRCSHLRHKVLPRWVWERAPDPANSSWNQSHMEEIPQAQPPGDLPFLEVEETEPLSATQSPQTSCPPLNSGYEKHFLPTPEELGLLGPPSQPRQQVLA</sequence>
<evidence type="ECO:0000256" key="1">
    <source>
        <dbReference type="ARBA" id="ARBA00004479"/>
    </source>
</evidence>
<feature type="region of interest" description="Disordered" evidence="10">
    <location>
        <begin position="554"/>
        <end position="627"/>
    </location>
</feature>
<evidence type="ECO:0000256" key="9">
    <source>
        <dbReference type="ARBA" id="ARBA00023180"/>
    </source>
</evidence>
<evidence type="ECO:0000256" key="5">
    <source>
        <dbReference type="ARBA" id="ARBA00022737"/>
    </source>
</evidence>
<evidence type="ECO:0000259" key="13">
    <source>
        <dbReference type="PROSITE" id="PS50853"/>
    </source>
</evidence>
<feature type="compositionally biased region" description="Low complexity" evidence="10">
    <location>
        <begin position="606"/>
        <end position="617"/>
    </location>
</feature>
<keyword evidence="4 12" id="KW-0732">Signal</keyword>
<keyword evidence="3 11" id="KW-0812">Transmembrane</keyword>
<evidence type="ECO:0000256" key="11">
    <source>
        <dbReference type="SAM" id="Phobius"/>
    </source>
</evidence>
<dbReference type="Proteomes" id="UP001652624">
    <property type="component" value="Chromosome 23"/>
</dbReference>
<evidence type="ECO:0000313" key="15">
    <source>
        <dbReference type="RefSeq" id="XP_060037837.1"/>
    </source>
</evidence>
<feature type="domain" description="Fibronectin type-III" evidence="13">
    <location>
        <begin position="406"/>
        <end position="501"/>
    </location>
</feature>
<keyword evidence="8 15" id="KW-0675">Receptor</keyword>
<dbReference type="PROSITE" id="PS50853">
    <property type="entry name" value="FN3"/>
    <property type="match status" value="3"/>
</dbReference>
<evidence type="ECO:0000256" key="4">
    <source>
        <dbReference type="ARBA" id="ARBA00022729"/>
    </source>
</evidence>
<name>A0ABM3WMN8_ERIEU</name>
<evidence type="ECO:0000256" key="3">
    <source>
        <dbReference type="ARBA" id="ARBA00022692"/>
    </source>
</evidence>
<reference evidence="15" key="1">
    <citation type="submission" date="2025-08" db="UniProtKB">
        <authorList>
            <consortium name="RefSeq"/>
        </authorList>
    </citation>
    <scope>IDENTIFICATION</scope>
</reference>
<dbReference type="GeneID" id="103121902"/>
<gene>
    <name evidence="15" type="primary">IL27RA</name>
</gene>
<evidence type="ECO:0000256" key="10">
    <source>
        <dbReference type="SAM" id="MobiDB-lite"/>
    </source>
</evidence>